<dbReference type="AlphaFoldDB" id="A0AAD5BZ34"/>
<evidence type="ECO:0000313" key="2">
    <source>
        <dbReference type="EMBL" id="KAI7731046.1"/>
    </source>
</evidence>
<sequence length="120" mass="13253">MTILSCDMGDATMLIAMFASYSQQSMIEPWTNAILGINVFALVLLIVITVVYLASTTTTAKPTSRSTSTPTPTSTSTLVSYLLGTHREWYLESETICEYLYIWFVKTELLCGSDADMSGR</sequence>
<accession>A0AAD5BZ34</accession>
<organism evidence="2 3">
    <name type="scientific">Ambrosia artemisiifolia</name>
    <name type="common">Common ragweed</name>
    <dbReference type="NCBI Taxonomy" id="4212"/>
    <lineage>
        <taxon>Eukaryota</taxon>
        <taxon>Viridiplantae</taxon>
        <taxon>Streptophyta</taxon>
        <taxon>Embryophyta</taxon>
        <taxon>Tracheophyta</taxon>
        <taxon>Spermatophyta</taxon>
        <taxon>Magnoliopsida</taxon>
        <taxon>eudicotyledons</taxon>
        <taxon>Gunneridae</taxon>
        <taxon>Pentapetalae</taxon>
        <taxon>asterids</taxon>
        <taxon>campanulids</taxon>
        <taxon>Asterales</taxon>
        <taxon>Asteraceae</taxon>
        <taxon>Asteroideae</taxon>
        <taxon>Heliantheae alliance</taxon>
        <taxon>Heliantheae</taxon>
        <taxon>Ambrosia</taxon>
    </lineage>
</organism>
<keyword evidence="3" id="KW-1185">Reference proteome</keyword>
<keyword evidence="1" id="KW-0472">Membrane</keyword>
<keyword evidence="1" id="KW-0812">Transmembrane</keyword>
<name>A0AAD5BZ34_AMBAR</name>
<keyword evidence="1" id="KW-1133">Transmembrane helix</keyword>
<evidence type="ECO:0000313" key="3">
    <source>
        <dbReference type="Proteomes" id="UP001206925"/>
    </source>
</evidence>
<reference evidence="2" key="1">
    <citation type="submission" date="2022-06" db="EMBL/GenBank/DDBJ databases">
        <title>Uncovering the hologenomic basis of an extraordinary plant invasion.</title>
        <authorList>
            <person name="Bieker V.C."/>
            <person name="Martin M.D."/>
            <person name="Gilbert T."/>
            <person name="Hodgins K."/>
            <person name="Battlay P."/>
            <person name="Petersen B."/>
            <person name="Wilson J."/>
        </authorList>
    </citation>
    <scope>NUCLEOTIDE SEQUENCE</scope>
    <source>
        <strain evidence="2">AA19_3_7</strain>
        <tissue evidence="2">Leaf</tissue>
    </source>
</reference>
<comment type="caution">
    <text evidence="2">The sequence shown here is derived from an EMBL/GenBank/DDBJ whole genome shotgun (WGS) entry which is preliminary data.</text>
</comment>
<feature type="transmembrane region" description="Helical" evidence="1">
    <location>
        <begin position="33"/>
        <end position="55"/>
    </location>
</feature>
<proteinExistence type="predicted"/>
<dbReference type="Proteomes" id="UP001206925">
    <property type="component" value="Unassembled WGS sequence"/>
</dbReference>
<feature type="non-terminal residue" evidence="2">
    <location>
        <position position="120"/>
    </location>
</feature>
<dbReference type="EMBL" id="JAMZMK010010564">
    <property type="protein sequence ID" value="KAI7731046.1"/>
    <property type="molecule type" value="Genomic_DNA"/>
</dbReference>
<gene>
    <name evidence="2" type="ORF">M8C21_023549</name>
</gene>
<protein>
    <submittedName>
        <fullName evidence="2">Uncharacterized protein</fullName>
    </submittedName>
</protein>
<evidence type="ECO:0000256" key="1">
    <source>
        <dbReference type="SAM" id="Phobius"/>
    </source>
</evidence>